<proteinExistence type="predicted"/>
<reference evidence="1 2" key="1">
    <citation type="journal article" date="2019" name="Genome Biol. Evol.">
        <title>Insights into the evolution of the New World diploid cottons (Gossypium, subgenus Houzingenia) based on genome sequencing.</title>
        <authorList>
            <person name="Grover C.E."/>
            <person name="Arick M.A. 2nd"/>
            <person name="Thrash A."/>
            <person name="Conover J.L."/>
            <person name="Sanders W.S."/>
            <person name="Peterson D.G."/>
            <person name="Frelichowski J.E."/>
            <person name="Scheffler J.A."/>
            <person name="Scheffler B.E."/>
            <person name="Wendel J.F."/>
        </authorList>
    </citation>
    <scope>NUCLEOTIDE SEQUENCE [LARGE SCALE GENOMIC DNA]</scope>
    <source>
        <strain evidence="1">1</strain>
        <tissue evidence="1">Leaf</tissue>
    </source>
</reference>
<name>A0A7J9MXW0_GOSSC</name>
<protein>
    <submittedName>
        <fullName evidence="1">Uncharacterized protein</fullName>
    </submittedName>
</protein>
<sequence>MHAGEREKVDSLDVLSSYLPSFTVTFGRLTKFHIGFSLKRKISSGELRGYFQMRFYISVGILTGFL</sequence>
<evidence type="ECO:0000313" key="1">
    <source>
        <dbReference type="EMBL" id="MBA0875943.1"/>
    </source>
</evidence>
<evidence type="ECO:0000313" key="2">
    <source>
        <dbReference type="Proteomes" id="UP000593576"/>
    </source>
</evidence>
<gene>
    <name evidence="1" type="ORF">Goshw_021169</name>
</gene>
<comment type="caution">
    <text evidence="1">The sequence shown here is derived from an EMBL/GenBank/DDBJ whole genome shotgun (WGS) entry which is preliminary data.</text>
</comment>
<dbReference type="Proteomes" id="UP000593576">
    <property type="component" value="Unassembled WGS sequence"/>
</dbReference>
<organism evidence="1 2">
    <name type="scientific">Gossypium schwendimanii</name>
    <name type="common">Cotton</name>
    <dbReference type="NCBI Taxonomy" id="34291"/>
    <lineage>
        <taxon>Eukaryota</taxon>
        <taxon>Viridiplantae</taxon>
        <taxon>Streptophyta</taxon>
        <taxon>Embryophyta</taxon>
        <taxon>Tracheophyta</taxon>
        <taxon>Spermatophyta</taxon>
        <taxon>Magnoliopsida</taxon>
        <taxon>eudicotyledons</taxon>
        <taxon>Gunneridae</taxon>
        <taxon>Pentapetalae</taxon>
        <taxon>rosids</taxon>
        <taxon>malvids</taxon>
        <taxon>Malvales</taxon>
        <taxon>Malvaceae</taxon>
        <taxon>Malvoideae</taxon>
        <taxon>Gossypium</taxon>
    </lineage>
</organism>
<dbReference type="EMBL" id="JABFAF010263230">
    <property type="protein sequence ID" value="MBA0875943.1"/>
    <property type="molecule type" value="Genomic_DNA"/>
</dbReference>
<keyword evidence="2" id="KW-1185">Reference proteome</keyword>
<accession>A0A7J9MXW0</accession>
<dbReference type="AlphaFoldDB" id="A0A7J9MXW0"/>